<keyword evidence="2" id="KW-1185">Reference proteome</keyword>
<reference evidence="1 2" key="1">
    <citation type="submission" date="2022-10" db="EMBL/GenBank/DDBJ databases">
        <title>Janthinobacterium sp. hw3 Genome sequencing.</title>
        <authorList>
            <person name="Park S."/>
        </authorList>
    </citation>
    <scope>NUCLEOTIDE SEQUENCE [LARGE SCALE GENOMIC DNA]</scope>
    <source>
        <strain evidence="2">hw3</strain>
    </source>
</reference>
<dbReference type="Gene3D" id="3.20.20.370">
    <property type="entry name" value="Glycoside hydrolase/deacetylase"/>
    <property type="match status" value="1"/>
</dbReference>
<accession>A0ABT5K062</accession>
<proteinExistence type="predicted"/>
<evidence type="ECO:0000313" key="1">
    <source>
        <dbReference type="EMBL" id="MDC8758363.1"/>
    </source>
</evidence>
<protein>
    <submittedName>
        <fullName evidence="1">Polysaccharide deacetylase family protein</fullName>
    </submittedName>
</protein>
<dbReference type="Pfam" id="PF10096">
    <property type="entry name" value="DUF2334"/>
    <property type="match status" value="1"/>
</dbReference>
<dbReference type="Proteomes" id="UP001221208">
    <property type="component" value="Unassembled WGS sequence"/>
</dbReference>
<sequence>MAPAEPKSLCVAIHDVAPATWPDCQRLLAAVRAVADIPLTLLVVPHYHRGAHWPAAYDGMLADLLAQGHELALHGYFHLDTAPLPGRWRERFLRRVYTEGEGEFAALDMEQARRRLERGLAWFGRRNWPVRGFVAPAWLLSKGAWAAVRALPFEYTTTLRYFHCLAPDDSVFAPSLVYAARNGVGRRLSPCCARPLAWLQQSAPLIRLGLHPRDARHPALLRHAQRLIGDLLASRRALTKADFARSRRAPA</sequence>
<dbReference type="InterPro" id="IPR011330">
    <property type="entry name" value="Glyco_hydro/deAcase_b/a-brl"/>
</dbReference>
<dbReference type="InterPro" id="IPR018763">
    <property type="entry name" value="DUF2334"/>
</dbReference>
<dbReference type="SUPFAM" id="SSF88713">
    <property type="entry name" value="Glycoside hydrolase/deacetylase"/>
    <property type="match status" value="1"/>
</dbReference>
<name>A0ABT5K062_9BURK</name>
<dbReference type="CDD" id="cd11374">
    <property type="entry name" value="CE4_u10"/>
    <property type="match status" value="1"/>
</dbReference>
<comment type="caution">
    <text evidence="1">The sequence shown here is derived from an EMBL/GenBank/DDBJ whole genome shotgun (WGS) entry which is preliminary data.</text>
</comment>
<gene>
    <name evidence="1" type="ORF">OIK44_12280</name>
</gene>
<dbReference type="EMBL" id="JAQQXR010000004">
    <property type="protein sequence ID" value="MDC8758363.1"/>
    <property type="molecule type" value="Genomic_DNA"/>
</dbReference>
<organism evidence="1 2">
    <name type="scientific">Janthinobacterium fluminis</name>
    <dbReference type="NCBI Taxonomy" id="2987524"/>
    <lineage>
        <taxon>Bacteria</taxon>
        <taxon>Pseudomonadati</taxon>
        <taxon>Pseudomonadota</taxon>
        <taxon>Betaproteobacteria</taxon>
        <taxon>Burkholderiales</taxon>
        <taxon>Oxalobacteraceae</taxon>
        <taxon>Janthinobacterium</taxon>
    </lineage>
</organism>
<evidence type="ECO:0000313" key="2">
    <source>
        <dbReference type="Proteomes" id="UP001221208"/>
    </source>
</evidence>
<dbReference type="RefSeq" id="WP_273671038.1">
    <property type="nucleotide sequence ID" value="NZ_JAQQXR010000004.1"/>
</dbReference>